<evidence type="ECO:0000256" key="1">
    <source>
        <dbReference type="SAM" id="MobiDB-lite"/>
    </source>
</evidence>
<sequence>MSTLATWGQHRDRQGTSPSNHSRPREPDTWPRQPSSGLPPETHSQVPLQPPYLQLISYGTCRSLSSPQVPALTCQASSYFHFSTLQGGPARPAPDPPLPPPLLAQRVVDLPMKACIPGPPEAES</sequence>
<comment type="caution">
    <text evidence="2">The sequence shown here is derived from an EMBL/GenBank/DDBJ whole genome shotgun (WGS) entry which is preliminary data.</text>
</comment>
<name>A0ABQ9TRY8_SAGOE</name>
<keyword evidence="3" id="KW-1185">Reference proteome</keyword>
<gene>
    <name evidence="2" type="ORF">P7K49_032854</name>
</gene>
<feature type="compositionally biased region" description="Polar residues" evidence="1">
    <location>
        <begin position="32"/>
        <end position="47"/>
    </location>
</feature>
<dbReference type="Proteomes" id="UP001266305">
    <property type="component" value="Unassembled WGS sequence"/>
</dbReference>
<feature type="region of interest" description="Disordered" evidence="1">
    <location>
        <begin position="1"/>
        <end position="48"/>
    </location>
</feature>
<organism evidence="2 3">
    <name type="scientific">Saguinus oedipus</name>
    <name type="common">Cotton-top tamarin</name>
    <name type="synonym">Oedipomidas oedipus</name>
    <dbReference type="NCBI Taxonomy" id="9490"/>
    <lineage>
        <taxon>Eukaryota</taxon>
        <taxon>Metazoa</taxon>
        <taxon>Chordata</taxon>
        <taxon>Craniata</taxon>
        <taxon>Vertebrata</taxon>
        <taxon>Euteleostomi</taxon>
        <taxon>Mammalia</taxon>
        <taxon>Eutheria</taxon>
        <taxon>Euarchontoglires</taxon>
        <taxon>Primates</taxon>
        <taxon>Haplorrhini</taxon>
        <taxon>Platyrrhini</taxon>
        <taxon>Cebidae</taxon>
        <taxon>Callitrichinae</taxon>
        <taxon>Saguinus</taxon>
    </lineage>
</organism>
<evidence type="ECO:0000313" key="2">
    <source>
        <dbReference type="EMBL" id="KAK2086947.1"/>
    </source>
</evidence>
<proteinExistence type="predicted"/>
<accession>A0ABQ9TRY8</accession>
<reference evidence="2 3" key="1">
    <citation type="submission" date="2023-05" db="EMBL/GenBank/DDBJ databases">
        <title>B98-5 Cell Line De Novo Hybrid Assembly: An Optical Mapping Approach.</title>
        <authorList>
            <person name="Kananen K."/>
            <person name="Auerbach J.A."/>
            <person name="Kautto E."/>
            <person name="Blachly J.S."/>
        </authorList>
    </citation>
    <scope>NUCLEOTIDE SEQUENCE [LARGE SCALE GENOMIC DNA]</scope>
    <source>
        <strain evidence="2">B95-8</strain>
        <tissue evidence="2">Cell line</tissue>
    </source>
</reference>
<evidence type="ECO:0000313" key="3">
    <source>
        <dbReference type="Proteomes" id="UP001266305"/>
    </source>
</evidence>
<protein>
    <submittedName>
        <fullName evidence="2">Uncharacterized protein</fullName>
    </submittedName>
</protein>
<dbReference type="EMBL" id="JASSZA010000019">
    <property type="protein sequence ID" value="KAK2086947.1"/>
    <property type="molecule type" value="Genomic_DNA"/>
</dbReference>